<organism evidence="3 4">
    <name type="scientific">Parelaphostrongylus tenuis</name>
    <name type="common">Meningeal worm</name>
    <dbReference type="NCBI Taxonomy" id="148309"/>
    <lineage>
        <taxon>Eukaryota</taxon>
        <taxon>Metazoa</taxon>
        <taxon>Ecdysozoa</taxon>
        <taxon>Nematoda</taxon>
        <taxon>Chromadorea</taxon>
        <taxon>Rhabditida</taxon>
        <taxon>Rhabditina</taxon>
        <taxon>Rhabditomorpha</taxon>
        <taxon>Strongyloidea</taxon>
        <taxon>Metastrongylidae</taxon>
        <taxon>Parelaphostrongylus</taxon>
    </lineage>
</organism>
<dbReference type="Proteomes" id="UP001196413">
    <property type="component" value="Unassembled WGS sequence"/>
</dbReference>
<evidence type="ECO:0000313" key="4">
    <source>
        <dbReference type="Proteomes" id="UP001196413"/>
    </source>
</evidence>
<feature type="chain" id="PRO_5042222380" evidence="2">
    <location>
        <begin position="27"/>
        <end position="78"/>
    </location>
</feature>
<feature type="region of interest" description="Disordered" evidence="1">
    <location>
        <begin position="33"/>
        <end position="78"/>
    </location>
</feature>
<feature type="compositionally biased region" description="Basic residues" evidence="1">
    <location>
        <begin position="55"/>
        <end position="64"/>
    </location>
</feature>
<keyword evidence="2" id="KW-0732">Signal</keyword>
<proteinExistence type="predicted"/>
<name>A0AAD5M8I6_PARTN</name>
<evidence type="ECO:0000256" key="1">
    <source>
        <dbReference type="SAM" id="MobiDB-lite"/>
    </source>
</evidence>
<feature type="compositionally biased region" description="Basic and acidic residues" evidence="1">
    <location>
        <begin position="65"/>
        <end position="78"/>
    </location>
</feature>
<dbReference type="AlphaFoldDB" id="A0AAD5M8I6"/>
<keyword evidence="4" id="KW-1185">Reference proteome</keyword>
<evidence type="ECO:0000256" key="2">
    <source>
        <dbReference type="SAM" id="SignalP"/>
    </source>
</evidence>
<gene>
    <name evidence="3" type="ORF">KIN20_008820</name>
</gene>
<evidence type="ECO:0000313" key="3">
    <source>
        <dbReference type="EMBL" id="KAJ1352478.1"/>
    </source>
</evidence>
<accession>A0AAD5M8I6</accession>
<protein>
    <submittedName>
        <fullName evidence="3">Uncharacterized protein</fullName>
    </submittedName>
</protein>
<comment type="caution">
    <text evidence="3">The sequence shown here is derived from an EMBL/GenBank/DDBJ whole genome shotgun (WGS) entry which is preliminary data.</text>
</comment>
<dbReference type="EMBL" id="JAHQIW010001423">
    <property type="protein sequence ID" value="KAJ1352478.1"/>
    <property type="molecule type" value="Genomic_DNA"/>
</dbReference>
<reference evidence="3" key="1">
    <citation type="submission" date="2021-06" db="EMBL/GenBank/DDBJ databases">
        <title>Parelaphostrongylus tenuis whole genome reference sequence.</title>
        <authorList>
            <person name="Garwood T.J."/>
            <person name="Larsen P.A."/>
            <person name="Fountain-Jones N.M."/>
            <person name="Garbe J.R."/>
            <person name="Macchietto M.G."/>
            <person name="Kania S.A."/>
            <person name="Gerhold R.W."/>
            <person name="Richards J.E."/>
            <person name="Wolf T.M."/>
        </authorList>
    </citation>
    <scope>NUCLEOTIDE SEQUENCE</scope>
    <source>
        <strain evidence="3">MNPRO001-30</strain>
        <tissue evidence="3">Meninges</tissue>
    </source>
</reference>
<sequence>MFTLCLFGLLTTATFLILQCSKTNESDKIRTVSIKANTKHNTPSPSGSDGSKKSDTRKKRPLKTRKQESEFYASEERM</sequence>
<feature type="signal peptide" evidence="2">
    <location>
        <begin position="1"/>
        <end position="26"/>
    </location>
</feature>